<dbReference type="InterPro" id="IPR024607">
    <property type="entry name" value="Sulfatase_CS"/>
</dbReference>
<evidence type="ECO:0000256" key="3">
    <source>
        <dbReference type="ARBA" id="ARBA00022729"/>
    </source>
</evidence>
<evidence type="ECO:0000313" key="10">
    <source>
        <dbReference type="Proteomes" id="UP001497623"/>
    </source>
</evidence>
<organism evidence="9 10">
    <name type="scientific">Meganyctiphanes norvegica</name>
    <name type="common">Northern krill</name>
    <name type="synonym">Thysanopoda norvegica</name>
    <dbReference type="NCBI Taxonomy" id="48144"/>
    <lineage>
        <taxon>Eukaryota</taxon>
        <taxon>Metazoa</taxon>
        <taxon>Ecdysozoa</taxon>
        <taxon>Arthropoda</taxon>
        <taxon>Crustacea</taxon>
        <taxon>Multicrustacea</taxon>
        <taxon>Malacostraca</taxon>
        <taxon>Eumalacostraca</taxon>
        <taxon>Eucarida</taxon>
        <taxon>Euphausiacea</taxon>
        <taxon>Euphausiidae</taxon>
        <taxon>Meganyctiphanes</taxon>
    </lineage>
</organism>
<evidence type="ECO:0000256" key="5">
    <source>
        <dbReference type="ARBA" id="ARBA00023180"/>
    </source>
</evidence>
<dbReference type="PANTHER" id="PTHR43108">
    <property type="entry name" value="N-ACETYLGLUCOSAMINE-6-SULFATASE FAMILY MEMBER"/>
    <property type="match status" value="1"/>
</dbReference>
<comment type="PTM">
    <text evidence="6">The conversion to 3-oxoalanine (also known as C-formylglycine, FGly), of a serine or cysteine residue in prokaryotes and of a cysteine residue in eukaryotes, is critical for catalytic activity.</text>
</comment>
<evidence type="ECO:0000256" key="7">
    <source>
        <dbReference type="SAM" id="SignalP"/>
    </source>
</evidence>
<dbReference type="GO" id="GO:0005539">
    <property type="term" value="F:glycosaminoglycan binding"/>
    <property type="evidence" value="ECO:0007669"/>
    <property type="project" value="TreeGrafter"/>
</dbReference>
<accession>A0AAV2R3A6</accession>
<dbReference type="PROSITE" id="PS00149">
    <property type="entry name" value="SULFATASE_2"/>
    <property type="match status" value="1"/>
</dbReference>
<dbReference type="SUPFAM" id="SSF53649">
    <property type="entry name" value="Alkaline phosphatase-like"/>
    <property type="match status" value="1"/>
</dbReference>
<keyword evidence="10" id="KW-1185">Reference proteome</keyword>
<keyword evidence="5" id="KW-0325">Glycoprotein</keyword>
<evidence type="ECO:0000313" key="9">
    <source>
        <dbReference type="EMBL" id="CAL4107884.1"/>
    </source>
</evidence>
<gene>
    <name evidence="9" type="ORF">MNOR_LOCUS18670</name>
</gene>
<dbReference type="GO" id="GO:0008449">
    <property type="term" value="F:N-acetylglucosamine-6-sulfatase activity"/>
    <property type="evidence" value="ECO:0007669"/>
    <property type="project" value="InterPro"/>
</dbReference>
<reference evidence="9 10" key="1">
    <citation type="submission" date="2024-05" db="EMBL/GenBank/DDBJ databases">
        <authorList>
            <person name="Wallberg A."/>
        </authorList>
    </citation>
    <scope>NUCLEOTIDE SEQUENCE [LARGE SCALE GENOMIC DNA]</scope>
</reference>
<dbReference type="Proteomes" id="UP001497623">
    <property type="component" value="Unassembled WGS sequence"/>
</dbReference>
<dbReference type="AlphaFoldDB" id="A0AAV2R3A6"/>
<protein>
    <recommendedName>
        <fullName evidence="8">Sulfatase N-terminal domain-containing protein</fullName>
    </recommendedName>
</protein>
<dbReference type="Pfam" id="PF00884">
    <property type="entry name" value="Sulfatase"/>
    <property type="match status" value="1"/>
</dbReference>
<dbReference type="PROSITE" id="PS00523">
    <property type="entry name" value="SULFATASE_1"/>
    <property type="match status" value="1"/>
</dbReference>
<dbReference type="PIRSF" id="PIRSF036666">
    <property type="entry name" value="G6S"/>
    <property type="match status" value="1"/>
</dbReference>
<dbReference type="CDD" id="cd16147">
    <property type="entry name" value="G6S"/>
    <property type="match status" value="1"/>
</dbReference>
<feature type="domain" description="Sulfatase N-terminal" evidence="8">
    <location>
        <begin position="36"/>
        <end position="373"/>
    </location>
</feature>
<evidence type="ECO:0000256" key="4">
    <source>
        <dbReference type="ARBA" id="ARBA00022801"/>
    </source>
</evidence>
<feature type="modified residue" description="3-oxoalanine (Cys)" evidence="6">
    <location>
        <position position="80"/>
    </location>
</feature>
<feature type="chain" id="PRO_5043954503" description="Sulfatase N-terminal domain-containing protein" evidence="7">
    <location>
        <begin position="30"/>
        <end position="523"/>
    </location>
</feature>
<evidence type="ECO:0000256" key="1">
    <source>
        <dbReference type="ARBA" id="ARBA00001913"/>
    </source>
</evidence>
<comment type="caution">
    <text evidence="9">The sequence shown here is derived from an EMBL/GenBank/DDBJ whole genome shotgun (WGS) entry which is preliminary data.</text>
</comment>
<feature type="signal peptide" evidence="7">
    <location>
        <begin position="1"/>
        <end position="29"/>
    </location>
</feature>
<dbReference type="EMBL" id="CAXKWB010013470">
    <property type="protein sequence ID" value="CAL4107884.1"/>
    <property type="molecule type" value="Genomic_DNA"/>
</dbReference>
<feature type="non-terminal residue" evidence="9">
    <location>
        <position position="1"/>
    </location>
</feature>
<comment type="similarity">
    <text evidence="2">Belongs to the sulfatase family.</text>
</comment>
<evidence type="ECO:0000256" key="6">
    <source>
        <dbReference type="PIRSR" id="PIRSR036666-50"/>
    </source>
</evidence>
<dbReference type="InterPro" id="IPR012251">
    <property type="entry name" value="GlcNAc_6-SO4ase"/>
</dbReference>
<name>A0AAV2R3A6_MEGNR</name>
<evidence type="ECO:0000259" key="8">
    <source>
        <dbReference type="Pfam" id="PF00884"/>
    </source>
</evidence>
<keyword evidence="4" id="KW-0378">Hydrolase</keyword>
<dbReference type="Gene3D" id="3.40.720.10">
    <property type="entry name" value="Alkaline Phosphatase, subunit A"/>
    <property type="match status" value="1"/>
</dbReference>
<sequence>FCSVMGKICCTMRLLVLGLLSLVFAGVSATADGPQPNFVFILTDDQDKVLDGMLPLTETIARVGDKGATFSNAFVASPLCCPSRSSLLTGRHVHNHGAFNNTPSGQCSGLEWQAGPETQTFAVSLQEAGYTTFYAGKYLNAYGQHAVGGVEHIPPGYDHWMGLVGNSRYYNYTLSVDGVAEMHGDNFEDDYLTNIIRKRGMDFLESADLNNPFLLVLSTPAPHDPFTPEPKYSSNFSDLQAPRTPSFNIVNGEDKNWFLKQGPQPLSDDVIANVDEIFRMRLQTLLTVDDMVKDVLVFLEDNNILDNTFVIFTSDHGYHLGQFSLPTDKREPYETDIRVPLLISGPGIEAGIHIDYGTINIDLAPTIIDLAGIPIPEYMDGLSLKPLLLGSTDQSKTKAWTSRTMLVEHMGEGIPQGSNPQCEDAIEGMCWCKPYLACKCEDHPYNTYSCIRHVAEQKDGVFCKWSNEGYYDHDYNFEEYYNLKIDPHQLNNSVSTLPSEEYDAMLLLLQTLKACKGSECIWE</sequence>
<evidence type="ECO:0000256" key="2">
    <source>
        <dbReference type="ARBA" id="ARBA00008779"/>
    </source>
</evidence>
<dbReference type="InterPro" id="IPR017850">
    <property type="entry name" value="Alkaline_phosphatase_core_sf"/>
</dbReference>
<keyword evidence="3 7" id="KW-0732">Signal</keyword>
<dbReference type="InterPro" id="IPR000917">
    <property type="entry name" value="Sulfatase_N"/>
</dbReference>
<comment type="cofactor">
    <cofactor evidence="1">
        <name>Ca(2+)</name>
        <dbReference type="ChEBI" id="CHEBI:29108"/>
    </cofactor>
</comment>
<dbReference type="GO" id="GO:0030203">
    <property type="term" value="P:glycosaminoglycan metabolic process"/>
    <property type="evidence" value="ECO:0007669"/>
    <property type="project" value="InterPro"/>
</dbReference>
<dbReference type="PANTHER" id="PTHR43108:SF8">
    <property type="entry name" value="SD21168P"/>
    <property type="match status" value="1"/>
</dbReference>
<proteinExistence type="inferred from homology"/>